<sequence>MAGADNNFRSPRAFLQCEDASATIEFVLWLPIVILILLLIVDASMLFMSRSQAIRVLQDTNRLYSVGQFTGETVDERLSKAEEYALSRLQPMSPSATATTTDVNRVVRTVATMETGEISQIGFLGVVIDRTMTVVAEHRVEF</sequence>
<keyword evidence="1" id="KW-0472">Membrane</keyword>
<evidence type="ECO:0000313" key="4">
    <source>
        <dbReference type="Proteomes" id="UP001595445"/>
    </source>
</evidence>
<comment type="caution">
    <text evidence="3">The sequence shown here is derived from an EMBL/GenBank/DDBJ whole genome shotgun (WGS) entry which is preliminary data.</text>
</comment>
<feature type="domain" description="TadE-like" evidence="2">
    <location>
        <begin position="21"/>
        <end position="59"/>
    </location>
</feature>
<dbReference type="Proteomes" id="UP001595445">
    <property type="component" value="Unassembled WGS sequence"/>
</dbReference>
<evidence type="ECO:0000256" key="1">
    <source>
        <dbReference type="SAM" id="Phobius"/>
    </source>
</evidence>
<proteinExistence type="predicted"/>
<evidence type="ECO:0000313" key="3">
    <source>
        <dbReference type="EMBL" id="MFC3086130.1"/>
    </source>
</evidence>
<name>A0ABV7DUT1_9RHOB</name>
<reference evidence="4" key="1">
    <citation type="journal article" date="2019" name="Int. J. Syst. Evol. Microbiol.">
        <title>The Global Catalogue of Microorganisms (GCM) 10K type strain sequencing project: providing services to taxonomists for standard genome sequencing and annotation.</title>
        <authorList>
            <consortium name="The Broad Institute Genomics Platform"/>
            <consortium name="The Broad Institute Genome Sequencing Center for Infectious Disease"/>
            <person name="Wu L."/>
            <person name="Ma J."/>
        </authorList>
    </citation>
    <scope>NUCLEOTIDE SEQUENCE [LARGE SCALE GENOMIC DNA]</scope>
    <source>
        <strain evidence="4">KCTC 62102</strain>
    </source>
</reference>
<accession>A0ABV7DUT1</accession>
<keyword evidence="1" id="KW-1133">Transmembrane helix</keyword>
<gene>
    <name evidence="3" type="ORF">ACFOD6_08725</name>
</gene>
<organism evidence="3 4">
    <name type="scientific">Tabrizicola soli</name>
    <dbReference type="NCBI Taxonomy" id="2185115"/>
    <lineage>
        <taxon>Bacteria</taxon>
        <taxon>Pseudomonadati</taxon>
        <taxon>Pseudomonadota</taxon>
        <taxon>Alphaproteobacteria</taxon>
        <taxon>Rhodobacterales</taxon>
        <taxon>Paracoccaceae</taxon>
        <taxon>Tabrizicola</taxon>
    </lineage>
</organism>
<keyword evidence="1" id="KW-0812">Transmembrane</keyword>
<keyword evidence="4" id="KW-1185">Reference proteome</keyword>
<dbReference type="EMBL" id="JBHRSM010000015">
    <property type="protein sequence ID" value="MFC3086130.1"/>
    <property type="molecule type" value="Genomic_DNA"/>
</dbReference>
<dbReference type="Pfam" id="PF07811">
    <property type="entry name" value="TadE"/>
    <property type="match status" value="1"/>
</dbReference>
<dbReference type="InterPro" id="IPR012495">
    <property type="entry name" value="TadE-like_dom"/>
</dbReference>
<feature type="transmembrane region" description="Helical" evidence="1">
    <location>
        <begin position="28"/>
        <end position="48"/>
    </location>
</feature>
<protein>
    <submittedName>
        <fullName evidence="3">TadE/TadG family type IV pilus assembly protein</fullName>
    </submittedName>
</protein>
<dbReference type="RefSeq" id="WP_197645539.1">
    <property type="nucleotide sequence ID" value="NZ_JAEACP010000014.1"/>
</dbReference>
<evidence type="ECO:0000259" key="2">
    <source>
        <dbReference type="Pfam" id="PF07811"/>
    </source>
</evidence>